<protein>
    <submittedName>
        <fullName evidence="1">Late embryogenesis abundant protein, LEA-14</fullName>
    </submittedName>
</protein>
<dbReference type="EMBL" id="BKCJ010424954">
    <property type="protein sequence ID" value="GFA44331.1"/>
    <property type="molecule type" value="Genomic_DNA"/>
</dbReference>
<sequence length="156" mass="16962">MEMIRLSPILGTKELASPEKTAPSKDISNPFMAVMICQKSLGYSNSPMIHVLKVKLVTNSPGFKISCRFFNVADFWCSSSSMQMLFSLETFPDMCRLFKYVVPTGRVVVPTGRYVVHAGNVIVVSTGRLSVIPTGGVLSPGSKDLSRVGSNSILNL</sequence>
<gene>
    <name evidence="1" type="ORF">Tci_616303</name>
</gene>
<organism evidence="1">
    <name type="scientific">Tanacetum cinerariifolium</name>
    <name type="common">Dalmatian daisy</name>
    <name type="synonym">Chrysanthemum cinerariifolium</name>
    <dbReference type="NCBI Taxonomy" id="118510"/>
    <lineage>
        <taxon>Eukaryota</taxon>
        <taxon>Viridiplantae</taxon>
        <taxon>Streptophyta</taxon>
        <taxon>Embryophyta</taxon>
        <taxon>Tracheophyta</taxon>
        <taxon>Spermatophyta</taxon>
        <taxon>Magnoliopsida</taxon>
        <taxon>eudicotyledons</taxon>
        <taxon>Gunneridae</taxon>
        <taxon>Pentapetalae</taxon>
        <taxon>asterids</taxon>
        <taxon>campanulids</taxon>
        <taxon>Asterales</taxon>
        <taxon>Asteraceae</taxon>
        <taxon>Asteroideae</taxon>
        <taxon>Anthemideae</taxon>
        <taxon>Anthemidinae</taxon>
        <taxon>Tanacetum</taxon>
    </lineage>
</organism>
<proteinExistence type="predicted"/>
<evidence type="ECO:0000313" key="1">
    <source>
        <dbReference type="EMBL" id="GFA44331.1"/>
    </source>
</evidence>
<name>A0A699JLC0_TANCI</name>
<dbReference type="AlphaFoldDB" id="A0A699JLC0"/>
<reference evidence="1" key="1">
    <citation type="journal article" date="2019" name="Sci. Rep.">
        <title>Draft genome of Tanacetum cinerariifolium, the natural source of mosquito coil.</title>
        <authorList>
            <person name="Yamashiro T."/>
            <person name="Shiraishi A."/>
            <person name="Satake H."/>
            <person name="Nakayama K."/>
        </authorList>
    </citation>
    <scope>NUCLEOTIDE SEQUENCE</scope>
</reference>
<accession>A0A699JLC0</accession>
<comment type="caution">
    <text evidence="1">The sequence shown here is derived from an EMBL/GenBank/DDBJ whole genome shotgun (WGS) entry which is preliminary data.</text>
</comment>